<evidence type="ECO:0000259" key="10">
    <source>
        <dbReference type="PROSITE" id="PS50106"/>
    </source>
</evidence>
<dbReference type="Gene3D" id="2.30.42.10">
    <property type="match status" value="2"/>
</dbReference>
<evidence type="ECO:0000256" key="2">
    <source>
        <dbReference type="ARBA" id="ARBA00010541"/>
    </source>
</evidence>
<organism evidence="11 12">
    <name type="scientific">Steroidobacter gossypii</name>
    <dbReference type="NCBI Taxonomy" id="2805490"/>
    <lineage>
        <taxon>Bacteria</taxon>
        <taxon>Pseudomonadati</taxon>
        <taxon>Pseudomonadota</taxon>
        <taxon>Gammaproteobacteria</taxon>
        <taxon>Steroidobacterales</taxon>
        <taxon>Steroidobacteraceae</taxon>
        <taxon>Steroidobacter</taxon>
    </lineage>
</organism>
<keyword evidence="7" id="KW-0378">Hydrolase</keyword>
<evidence type="ECO:0000256" key="4">
    <source>
        <dbReference type="ARBA" id="ARBA00022729"/>
    </source>
</evidence>
<keyword evidence="5" id="KW-0677">Repeat</keyword>
<evidence type="ECO:0000256" key="9">
    <source>
        <dbReference type="SAM" id="SignalP"/>
    </source>
</evidence>
<comment type="subcellular location">
    <subcellularLocation>
        <location evidence="1">Periplasm</location>
    </subcellularLocation>
</comment>
<dbReference type="InterPro" id="IPR011782">
    <property type="entry name" value="Pept_S1C_Do"/>
</dbReference>
<dbReference type="Pfam" id="PF17820">
    <property type="entry name" value="PDZ_6"/>
    <property type="match status" value="1"/>
</dbReference>
<keyword evidence="3" id="KW-0645">Protease</keyword>
<accession>A0ABS1X367</accession>
<proteinExistence type="inferred from homology"/>
<dbReference type="Gene3D" id="2.40.10.120">
    <property type="match status" value="1"/>
</dbReference>
<evidence type="ECO:0000256" key="1">
    <source>
        <dbReference type="ARBA" id="ARBA00004418"/>
    </source>
</evidence>
<dbReference type="NCBIfam" id="TIGR02037">
    <property type="entry name" value="degP_htrA_DO"/>
    <property type="match status" value="1"/>
</dbReference>
<dbReference type="InterPro" id="IPR001940">
    <property type="entry name" value="Peptidase_S1C"/>
</dbReference>
<feature type="chain" id="PRO_5045912850" evidence="9">
    <location>
        <begin position="28"/>
        <end position="457"/>
    </location>
</feature>
<feature type="signal peptide" evidence="9">
    <location>
        <begin position="1"/>
        <end position="27"/>
    </location>
</feature>
<evidence type="ECO:0000256" key="6">
    <source>
        <dbReference type="ARBA" id="ARBA00022764"/>
    </source>
</evidence>
<evidence type="ECO:0000313" key="11">
    <source>
        <dbReference type="EMBL" id="MBM0107660.1"/>
    </source>
</evidence>
<sequence>MRQVWFSRHFKVAALLAAALLYNTGVAAQLPEKVGDAPVPSMAPIVKKASPAVVNIATRGTVREQRPRNPLLEDPFFRRFFDAPELGPRERQFQSAGSGVIVDAKNGYIITNAHVIENADEITVTLLDDRQVKAEIVGRDKPSDVAVLKVPAKNLTEMPLADSSKAEVGDFVLAIGNPFALNHTVTSGIISALGRSDNNPESYQDFIQTDAPINPGNSGGALVDLKGQLVGINTAIFSGSGGNIGIGFAIPSNMVKAVMSQLVQYGEVKRGMLGVQLSNNFTPGIAENLGLENARGALVSQVIEGSPADKAGIKAGDVITSINGRNVANAGELRNTIGLLRIGEKVELGLIRDGKPRRVSAVIGERDSANGEGAAQIHPALEGAALTNAANNAGVLVENVADGSPAQLSGLRANDIILAVGRVRVTGVDQLRQAVNGATAFALTIRRGNSTLVFTIQ</sequence>
<reference evidence="11 12" key="1">
    <citation type="journal article" date="2021" name="Int. J. Syst. Evol. Microbiol.">
        <title>Steroidobacter gossypii sp. nov., isolated from soil of cotton cropping field.</title>
        <authorList>
            <person name="Huang R."/>
            <person name="Yang S."/>
            <person name="Zhen C."/>
            <person name="Liu W."/>
        </authorList>
    </citation>
    <scope>NUCLEOTIDE SEQUENCE [LARGE SCALE GENOMIC DNA]</scope>
    <source>
        <strain evidence="11 12">S1-65</strain>
    </source>
</reference>
<evidence type="ECO:0000256" key="3">
    <source>
        <dbReference type="ARBA" id="ARBA00022670"/>
    </source>
</evidence>
<dbReference type="InterPro" id="IPR036034">
    <property type="entry name" value="PDZ_sf"/>
</dbReference>
<dbReference type="EMBL" id="JAEVLS010000005">
    <property type="protein sequence ID" value="MBM0107660.1"/>
    <property type="molecule type" value="Genomic_DNA"/>
</dbReference>
<evidence type="ECO:0000313" key="12">
    <source>
        <dbReference type="Proteomes" id="UP000661077"/>
    </source>
</evidence>
<comment type="caution">
    <text evidence="11">The sequence shown here is derived from an EMBL/GenBank/DDBJ whole genome shotgun (WGS) entry which is preliminary data.</text>
</comment>
<feature type="domain" description="PDZ" evidence="10">
    <location>
        <begin position="383"/>
        <end position="428"/>
    </location>
</feature>
<comment type="similarity">
    <text evidence="2">Belongs to the peptidase S1C family.</text>
</comment>
<gene>
    <name evidence="11" type="ORF">JM946_23195</name>
</gene>
<dbReference type="Pfam" id="PF13180">
    <property type="entry name" value="PDZ_2"/>
    <property type="match status" value="1"/>
</dbReference>
<dbReference type="SUPFAM" id="SSF50156">
    <property type="entry name" value="PDZ domain-like"/>
    <property type="match status" value="2"/>
</dbReference>
<keyword evidence="12" id="KW-1185">Reference proteome</keyword>
<dbReference type="InterPro" id="IPR001478">
    <property type="entry name" value="PDZ"/>
</dbReference>
<dbReference type="SMART" id="SM00228">
    <property type="entry name" value="PDZ"/>
    <property type="match status" value="2"/>
</dbReference>
<evidence type="ECO:0000256" key="7">
    <source>
        <dbReference type="ARBA" id="ARBA00022801"/>
    </source>
</evidence>
<name>A0ABS1X367_9GAMM</name>
<dbReference type="Proteomes" id="UP000661077">
    <property type="component" value="Unassembled WGS sequence"/>
</dbReference>
<evidence type="ECO:0000256" key="8">
    <source>
        <dbReference type="ARBA" id="ARBA00022825"/>
    </source>
</evidence>
<keyword evidence="4 9" id="KW-0732">Signal</keyword>
<dbReference type="PANTHER" id="PTHR22939:SF129">
    <property type="entry name" value="SERINE PROTEASE HTRA2, MITOCHONDRIAL"/>
    <property type="match status" value="1"/>
</dbReference>
<evidence type="ECO:0000256" key="5">
    <source>
        <dbReference type="ARBA" id="ARBA00022737"/>
    </source>
</evidence>
<dbReference type="PANTHER" id="PTHR22939">
    <property type="entry name" value="SERINE PROTEASE FAMILY S1C HTRA-RELATED"/>
    <property type="match status" value="1"/>
</dbReference>
<dbReference type="InterPro" id="IPR041489">
    <property type="entry name" value="PDZ_6"/>
</dbReference>
<protein>
    <submittedName>
        <fullName evidence="11">Do family serine endopeptidase</fullName>
    </submittedName>
</protein>
<keyword evidence="6" id="KW-0574">Periplasm</keyword>
<dbReference type="SUPFAM" id="SSF50494">
    <property type="entry name" value="Trypsin-like serine proteases"/>
    <property type="match status" value="1"/>
</dbReference>
<dbReference type="PRINTS" id="PR00834">
    <property type="entry name" value="PROTEASES2C"/>
</dbReference>
<dbReference type="CDD" id="cd10839">
    <property type="entry name" value="cpPDZ1_DegP-like"/>
    <property type="match status" value="1"/>
</dbReference>
<dbReference type="InterPro" id="IPR009003">
    <property type="entry name" value="Peptidase_S1_PA"/>
</dbReference>
<feature type="domain" description="PDZ" evidence="10">
    <location>
        <begin position="262"/>
        <end position="354"/>
    </location>
</feature>
<dbReference type="Pfam" id="PF13365">
    <property type="entry name" value="Trypsin_2"/>
    <property type="match status" value="1"/>
</dbReference>
<dbReference type="PROSITE" id="PS50106">
    <property type="entry name" value="PDZ"/>
    <property type="match status" value="2"/>
</dbReference>
<keyword evidence="8" id="KW-0720">Serine protease</keyword>
<dbReference type="RefSeq" id="WP_203169757.1">
    <property type="nucleotide sequence ID" value="NZ_JAEVLS010000005.1"/>
</dbReference>